<organism evidence="4 5">
    <name type="scientific">Nonomuraea mesophila</name>
    <dbReference type="NCBI Taxonomy" id="2530382"/>
    <lineage>
        <taxon>Bacteria</taxon>
        <taxon>Bacillati</taxon>
        <taxon>Actinomycetota</taxon>
        <taxon>Actinomycetes</taxon>
        <taxon>Streptosporangiales</taxon>
        <taxon>Streptosporangiaceae</taxon>
        <taxon>Nonomuraea</taxon>
    </lineage>
</organism>
<accession>A0A4R5E2N4</accession>
<feature type="compositionally biased region" description="Basic and acidic residues" evidence="3">
    <location>
        <begin position="187"/>
        <end position="199"/>
    </location>
</feature>
<feature type="region of interest" description="Disordered" evidence="3">
    <location>
        <begin position="170"/>
        <end position="297"/>
    </location>
</feature>
<proteinExistence type="predicted"/>
<evidence type="ECO:0008006" key="6">
    <source>
        <dbReference type="Google" id="ProtNLM"/>
    </source>
</evidence>
<feature type="compositionally biased region" description="Basic and acidic residues" evidence="3">
    <location>
        <begin position="284"/>
        <end position="297"/>
    </location>
</feature>
<dbReference type="GO" id="GO:0003697">
    <property type="term" value="F:single-stranded DNA binding"/>
    <property type="evidence" value="ECO:0007669"/>
    <property type="project" value="InterPro"/>
</dbReference>
<feature type="compositionally biased region" description="Pro residues" evidence="3">
    <location>
        <begin position="18"/>
        <end position="27"/>
    </location>
</feature>
<evidence type="ECO:0000256" key="1">
    <source>
        <dbReference type="ARBA" id="ARBA00023125"/>
    </source>
</evidence>
<dbReference type="CDD" id="cd04496">
    <property type="entry name" value="SSB_OBF"/>
    <property type="match status" value="1"/>
</dbReference>
<dbReference type="InterPro" id="IPR000424">
    <property type="entry name" value="Primosome_PriB/ssb"/>
</dbReference>
<dbReference type="Gene3D" id="2.40.50.140">
    <property type="entry name" value="Nucleic acid-binding proteins"/>
    <property type="match status" value="1"/>
</dbReference>
<gene>
    <name evidence="4" type="ORF">E1295_46775</name>
</gene>
<dbReference type="AlphaFoldDB" id="A0A4R5E2N4"/>
<protein>
    <recommendedName>
        <fullName evidence="6">Single-stranded DNA-binding protein</fullName>
    </recommendedName>
</protein>
<dbReference type="SUPFAM" id="SSF50249">
    <property type="entry name" value="Nucleic acid-binding proteins"/>
    <property type="match status" value="1"/>
</dbReference>
<dbReference type="InterPro" id="IPR012340">
    <property type="entry name" value="NA-bd_OB-fold"/>
</dbReference>
<keyword evidence="5" id="KW-1185">Reference proteome</keyword>
<feature type="region of interest" description="Disordered" evidence="3">
    <location>
        <begin position="1"/>
        <end position="54"/>
    </location>
</feature>
<dbReference type="Pfam" id="PF00436">
    <property type="entry name" value="SSB"/>
    <property type="match status" value="1"/>
</dbReference>
<evidence type="ECO:0000313" key="4">
    <source>
        <dbReference type="EMBL" id="TDE21372.1"/>
    </source>
</evidence>
<keyword evidence="1 2" id="KW-0238">DNA-binding</keyword>
<dbReference type="PROSITE" id="PS50935">
    <property type="entry name" value="SSB"/>
    <property type="match status" value="1"/>
</dbReference>
<reference evidence="4 5" key="1">
    <citation type="submission" date="2019-03" db="EMBL/GenBank/DDBJ databases">
        <title>Draft genome sequences of novel Actinobacteria.</title>
        <authorList>
            <person name="Sahin N."/>
            <person name="Ay H."/>
            <person name="Saygin H."/>
        </authorList>
    </citation>
    <scope>NUCLEOTIDE SEQUENCE [LARGE SCALE GENOMIC DNA]</scope>
    <source>
        <strain evidence="4 5">6K102</strain>
    </source>
</reference>
<comment type="caution">
    <text evidence="4">The sequence shown here is derived from an EMBL/GenBank/DDBJ whole genome shotgun (WGS) entry which is preliminary data.</text>
</comment>
<evidence type="ECO:0000313" key="5">
    <source>
        <dbReference type="Proteomes" id="UP000295136"/>
    </source>
</evidence>
<evidence type="ECO:0000256" key="2">
    <source>
        <dbReference type="PROSITE-ProRule" id="PRU00252"/>
    </source>
</evidence>
<dbReference type="Proteomes" id="UP000295136">
    <property type="component" value="Unassembled WGS sequence"/>
</dbReference>
<name>A0A4R5E2N4_9ACTN</name>
<sequence length="297" mass="32149">MPSSPRCGTCRSDLRPQALPPPLPPSTEPHSVRRHPASPRHAGPQIAGTRPAGWGGTGMNDIYVTLTGNVAAEPRQYSFDEGTKVTSLRVLTSHRYFDRKTGQWTDGEKVCFTVRCWRALGDNVAASIRAGQPVVVSGKLRIREFGAEGDRRFVPEIEASAVGHDLRWGTGVFTKPERGGGLGSMSKEMRERLDEETRDWSMGTRPLRSLSRPEPTPQAGTSATAAPPKSDDTDTFAQPTGHAADTFAQPEEHTAGAFTQPKDDTVRILGAETEPPNGEEDSGDEGRPLKLEERAAA</sequence>
<evidence type="ECO:0000256" key="3">
    <source>
        <dbReference type="SAM" id="MobiDB-lite"/>
    </source>
</evidence>
<dbReference type="EMBL" id="SMLD01000298">
    <property type="protein sequence ID" value="TDE21372.1"/>
    <property type="molecule type" value="Genomic_DNA"/>
</dbReference>